<dbReference type="GeneID" id="139085213"/>
<feature type="region of interest" description="Disordered" evidence="1">
    <location>
        <begin position="1"/>
        <end position="57"/>
    </location>
</feature>
<reference evidence="3" key="2">
    <citation type="submission" date="2025-08" db="UniProtKB">
        <authorList>
            <consortium name="RefSeq"/>
        </authorList>
    </citation>
    <scope>IDENTIFICATION</scope>
    <source>
        <tissue evidence="3">Blood</tissue>
    </source>
</reference>
<sequence length="305" mass="31124">MGPPASCAVQPRARGGFSLPASSSGATLAGSGCSCPAGDRPRWSQARDTERDPPGFPRCVWPWVGLAQTPASSSLASPFLGGNSACAPREPARREKLRPQGLGPSGLPGGGSTGGLGSGSAGSRCGLGAGPEGAEQSGVGGARPAPASDPLCDTERTPGGSGLTVVWREPEGAHLGGTTGARYPPEGSLRHWLRGGRKAAAPGAALWFLALRGGGLPSPFFTAEETDPSRCSAPQQPHTPARVCLRRVSPEQRPERLESLVRLPSPLPAECAALQRAKGRSLQALLWGPRPLHAIPGAPTRTSSS</sequence>
<protein>
    <submittedName>
        <fullName evidence="3">Uncharacterized protein</fullName>
    </submittedName>
</protein>
<name>A0ABM4QDT7_EQUPR</name>
<dbReference type="RefSeq" id="XP_070487611.1">
    <property type="nucleotide sequence ID" value="XM_070631510.1"/>
</dbReference>
<evidence type="ECO:0000313" key="3">
    <source>
        <dbReference type="RefSeq" id="XP_070487611.1"/>
    </source>
</evidence>
<feature type="compositionally biased region" description="Low complexity" evidence="1">
    <location>
        <begin position="18"/>
        <end position="35"/>
    </location>
</feature>
<feature type="region of interest" description="Disordered" evidence="1">
    <location>
        <begin position="220"/>
        <end position="239"/>
    </location>
</feature>
<proteinExistence type="predicted"/>
<evidence type="ECO:0000313" key="2">
    <source>
        <dbReference type="Proteomes" id="UP001652662"/>
    </source>
</evidence>
<feature type="compositionally biased region" description="Basic and acidic residues" evidence="1">
    <location>
        <begin position="39"/>
        <end position="53"/>
    </location>
</feature>
<feature type="region of interest" description="Disordered" evidence="1">
    <location>
        <begin position="75"/>
        <end position="165"/>
    </location>
</feature>
<organism evidence="2 3">
    <name type="scientific">Equus przewalskii</name>
    <name type="common">Przewalski's horse</name>
    <name type="synonym">Equus caballus przewalskii</name>
    <dbReference type="NCBI Taxonomy" id="9798"/>
    <lineage>
        <taxon>Eukaryota</taxon>
        <taxon>Metazoa</taxon>
        <taxon>Chordata</taxon>
        <taxon>Craniata</taxon>
        <taxon>Vertebrata</taxon>
        <taxon>Euteleostomi</taxon>
        <taxon>Mammalia</taxon>
        <taxon>Eutheria</taxon>
        <taxon>Laurasiatheria</taxon>
        <taxon>Perissodactyla</taxon>
        <taxon>Equidae</taxon>
        <taxon>Equus</taxon>
    </lineage>
</organism>
<accession>A0ABM4QDT7</accession>
<keyword evidence="2" id="KW-1185">Reference proteome</keyword>
<reference evidence="2" key="1">
    <citation type="submission" date="2025-05" db="UniProtKB">
        <authorList>
            <consortium name="RefSeq"/>
        </authorList>
    </citation>
    <scope>NUCLEOTIDE SEQUENCE [LARGE SCALE GENOMIC DNA]</scope>
</reference>
<feature type="compositionally biased region" description="Gly residues" evidence="1">
    <location>
        <begin position="103"/>
        <end position="131"/>
    </location>
</feature>
<dbReference type="Proteomes" id="UP001652662">
    <property type="component" value="Chromosome 1"/>
</dbReference>
<gene>
    <name evidence="3" type="primary">LOC139085213</name>
</gene>
<evidence type="ECO:0000256" key="1">
    <source>
        <dbReference type="SAM" id="MobiDB-lite"/>
    </source>
</evidence>